<organism evidence="2 3">
    <name type="scientific">Methylobacterium trifolii</name>
    <dbReference type="NCBI Taxonomy" id="1003092"/>
    <lineage>
        <taxon>Bacteria</taxon>
        <taxon>Pseudomonadati</taxon>
        <taxon>Pseudomonadota</taxon>
        <taxon>Alphaproteobacteria</taxon>
        <taxon>Hyphomicrobiales</taxon>
        <taxon>Methylobacteriaceae</taxon>
        <taxon>Methylobacterium</taxon>
    </lineage>
</organism>
<dbReference type="Pfam" id="PF00117">
    <property type="entry name" value="GATase"/>
    <property type="match status" value="1"/>
</dbReference>
<dbReference type="Proteomes" id="UP001055057">
    <property type="component" value="Unassembled WGS sequence"/>
</dbReference>
<evidence type="ECO:0000313" key="3">
    <source>
        <dbReference type="Proteomes" id="UP001055057"/>
    </source>
</evidence>
<proteinExistence type="predicted"/>
<dbReference type="RefSeq" id="WP_238183926.1">
    <property type="nucleotide sequence ID" value="NZ_BPRB01000207.1"/>
</dbReference>
<dbReference type="Gene3D" id="3.40.50.880">
    <property type="match status" value="1"/>
</dbReference>
<feature type="domain" description="Glutamine amidotransferase" evidence="1">
    <location>
        <begin position="74"/>
        <end position="184"/>
    </location>
</feature>
<protein>
    <recommendedName>
        <fullName evidence="1">Glutamine amidotransferase domain-containing protein</fullName>
    </recommendedName>
</protein>
<dbReference type="CDD" id="cd01741">
    <property type="entry name" value="GATase1_1"/>
    <property type="match status" value="1"/>
</dbReference>
<accession>A0ABQ4U3E9</accession>
<dbReference type="PANTHER" id="PTHR42695:SF5">
    <property type="entry name" value="GLUTAMINE AMIDOTRANSFERASE YLR126C-RELATED"/>
    <property type="match status" value="1"/>
</dbReference>
<reference evidence="2" key="1">
    <citation type="journal article" date="2021" name="Front. Microbiol.">
        <title>Comprehensive Comparative Genomics and Phenotyping of Methylobacterium Species.</title>
        <authorList>
            <person name="Alessa O."/>
            <person name="Ogura Y."/>
            <person name="Fujitani Y."/>
            <person name="Takami H."/>
            <person name="Hayashi T."/>
            <person name="Sahin N."/>
            <person name="Tani A."/>
        </authorList>
    </citation>
    <scope>NUCLEOTIDE SEQUENCE</scope>
    <source>
        <strain evidence="2">DSM 23632</strain>
    </source>
</reference>
<comment type="caution">
    <text evidence="2">The sequence shown here is derived from an EMBL/GenBank/DDBJ whole genome shotgun (WGS) entry which is preliminary data.</text>
</comment>
<reference evidence="2" key="2">
    <citation type="submission" date="2021-08" db="EMBL/GenBank/DDBJ databases">
        <authorList>
            <person name="Tani A."/>
            <person name="Ola A."/>
            <person name="Ogura Y."/>
            <person name="Katsura K."/>
            <person name="Hayashi T."/>
        </authorList>
    </citation>
    <scope>NUCLEOTIDE SEQUENCE</scope>
    <source>
        <strain evidence="2">DSM 23632</strain>
    </source>
</reference>
<name>A0ABQ4U3E9_9HYPH</name>
<dbReference type="InterPro" id="IPR044992">
    <property type="entry name" value="ChyE-like"/>
</dbReference>
<gene>
    <name evidence="2" type="ORF">MPOCJGCO_3484</name>
</gene>
<dbReference type="EMBL" id="BPRB01000207">
    <property type="protein sequence ID" value="GJE61362.1"/>
    <property type="molecule type" value="Genomic_DNA"/>
</dbReference>
<dbReference type="SUPFAM" id="SSF52317">
    <property type="entry name" value="Class I glutamine amidotransferase-like"/>
    <property type="match status" value="1"/>
</dbReference>
<dbReference type="PANTHER" id="PTHR42695">
    <property type="entry name" value="GLUTAMINE AMIDOTRANSFERASE YLR126C-RELATED"/>
    <property type="match status" value="1"/>
</dbReference>
<dbReference type="InterPro" id="IPR029062">
    <property type="entry name" value="Class_I_gatase-like"/>
</dbReference>
<dbReference type="PROSITE" id="PS51273">
    <property type="entry name" value="GATASE_TYPE_1"/>
    <property type="match status" value="1"/>
</dbReference>
<dbReference type="InterPro" id="IPR017926">
    <property type="entry name" value="GATASE"/>
</dbReference>
<sequence length="231" mass="24642">MRIGILETGSPPERLGGRFPSYAAMTRRMLGDAHAYTVFDVRAGRLPEHPQGFDAYAITGSAAGVYDPLPWIANLIGFLRALPPSVKLVGICFGHQVMAEAFGGRAGKAPNGWGLGLHAYDVVERAPFMDAATRIAVPASHQDQVLERPPGARVLAASAFTPLAMLAYADRAALSVQCHPEFEPDFARALTEGHRAGADDPALVEAALASFDAPHDSARLGGWIRRFLESA</sequence>
<keyword evidence="3" id="KW-1185">Reference proteome</keyword>
<evidence type="ECO:0000259" key="1">
    <source>
        <dbReference type="Pfam" id="PF00117"/>
    </source>
</evidence>
<evidence type="ECO:0000313" key="2">
    <source>
        <dbReference type="EMBL" id="GJE61362.1"/>
    </source>
</evidence>